<dbReference type="Gene3D" id="3.90.550.40">
    <property type="match status" value="1"/>
</dbReference>
<dbReference type="KEGG" id="vg:35381848"/>
<keyword evidence="1" id="KW-0808">Transferase</keyword>
<evidence type="ECO:0000313" key="2">
    <source>
        <dbReference type="Proteomes" id="UP000236316"/>
    </source>
</evidence>
<protein>
    <submittedName>
        <fullName evidence="1">Nucleotide-diphospho-sugar transferase</fullName>
    </submittedName>
</protein>
<dbReference type="InterPro" id="IPR029044">
    <property type="entry name" value="Nucleotide-diphossugar_trans"/>
</dbReference>
<gene>
    <name evidence="1" type="ORF">ORPV_1176</name>
</gene>
<dbReference type="Proteomes" id="UP000236316">
    <property type="component" value="Segment"/>
</dbReference>
<keyword evidence="2" id="KW-1185">Reference proteome</keyword>
<evidence type="ECO:0000313" key="1">
    <source>
        <dbReference type="EMBL" id="SNW63080.1"/>
    </source>
</evidence>
<dbReference type="GO" id="GO:0016740">
    <property type="term" value="F:transferase activity"/>
    <property type="evidence" value="ECO:0007669"/>
    <property type="project" value="UniProtKB-KW"/>
</dbReference>
<proteinExistence type="predicted"/>
<dbReference type="RefSeq" id="YP_009449382.1">
    <property type="nucleotide sequence ID" value="NC_036594.1"/>
</dbReference>
<organism evidence="1">
    <name type="scientific">Orpheovirus IHUMI-LCC2</name>
    <dbReference type="NCBI Taxonomy" id="2023057"/>
    <lineage>
        <taxon>Viruses</taxon>
        <taxon>Varidnaviria</taxon>
        <taxon>Bamfordvirae</taxon>
        <taxon>Nucleocytoviricota</taxon>
        <taxon>Megaviricetes</taxon>
        <taxon>Pimascovirales</taxon>
        <taxon>Ocovirineae</taxon>
        <taxon>Orpheoviridae</taxon>
        <taxon>Alphaorpheovirus</taxon>
        <taxon>Alphaorpheovirus massiliense</taxon>
    </lineage>
</organism>
<dbReference type="SUPFAM" id="SSF53448">
    <property type="entry name" value="Nucleotide-diphospho-sugar transferases"/>
    <property type="match status" value="1"/>
</dbReference>
<dbReference type="GeneID" id="35381848"/>
<name>A0A2I2L6F6_9VIRU</name>
<reference evidence="1" key="1">
    <citation type="submission" date="2017-08" db="EMBL/GenBank/DDBJ databases">
        <authorList>
            <consortium name="Urmite Genomes"/>
        </authorList>
    </citation>
    <scope>NUCLEOTIDE SEQUENCE [LARGE SCALE GENOMIC DNA]</scope>
    <source>
        <strain evidence="1">IHUMI-LCC2</strain>
    </source>
</reference>
<sequence>METDNKDILIGIPTIDRDVNSLQSLLTVISTFDKDCLVICRKSDEKVQQLLSSSFPKVKCETVEHYEIEGKRHNIERIADKRNIIKKYAMDNKYEKLVFIDSDMMPTKDQFQKLTKCCDEEHPLVAGAYKLVWTKPLYGDMVPILYKDDKVYKLEELEKDKVHNDVELTKVALVGLGFSSLHNSILNYELSYRHLAANGMFCEGEDVDFCVKLTEKNVPIYVLTKDEIIHNPNV</sequence>
<accession>A0A2I2L6F6</accession>
<dbReference type="EMBL" id="LT906555">
    <property type="protein sequence ID" value="SNW63080.1"/>
    <property type="molecule type" value="Genomic_DNA"/>
</dbReference>